<feature type="DNA-binding region" description="H-T-H motif" evidence="2">
    <location>
        <begin position="16"/>
        <end position="35"/>
    </location>
</feature>
<evidence type="ECO:0000256" key="1">
    <source>
        <dbReference type="ARBA" id="ARBA00023125"/>
    </source>
</evidence>
<gene>
    <name evidence="4" type="ORF">SAMN05216266_105101</name>
</gene>
<dbReference type="GO" id="GO:0003677">
    <property type="term" value="F:DNA binding"/>
    <property type="evidence" value="ECO:0007669"/>
    <property type="project" value="UniProtKB-UniRule"/>
</dbReference>
<feature type="domain" description="HTH tetR-type" evidence="3">
    <location>
        <begin position="1"/>
        <end position="53"/>
    </location>
</feature>
<organism evidence="4 5">
    <name type="scientific">Amycolatopsis marina</name>
    <dbReference type="NCBI Taxonomy" id="490629"/>
    <lineage>
        <taxon>Bacteria</taxon>
        <taxon>Bacillati</taxon>
        <taxon>Actinomycetota</taxon>
        <taxon>Actinomycetes</taxon>
        <taxon>Pseudonocardiales</taxon>
        <taxon>Pseudonocardiaceae</taxon>
        <taxon>Amycolatopsis</taxon>
    </lineage>
</organism>
<reference evidence="5" key="1">
    <citation type="submission" date="2016-10" db="EMBL/GenBank/DDBJ databases">
        <authorList>
            <person name="Varghese N."/>
            <person name="Submissions S."/>
        </authorList>
    </citation>
    <scope>NUCLEOTIDE SEQUENCE [LARGE SCALE GENOMIC DNA]</scope>
    <source>
        <strain evidence="5">CGMCC 4.3568</strain>
    </source>
</reference>
<dbReference type="RefSeq" id="WP_091672316.1">
    <property type="nucleotide sequence ID" value="NZ_FOKG01000005.1"/>
</dbReference>
<evidence type="ECO:0000313" key="4">
    <source>
        <dbReference type="EMBL" id="SFB13025.1"/>
    </source>
</evidence>
<dbReference type="OrthoDB" id="4538622at2"/>
<dbReference type="PROSITE" id="PS50977">
    <property type="entry name" value="HTH_TETR_2"/>
    <property type="match status" value="1"/>
</dbReference>
<dbReference type="InterPro" id="IPR009057">
    <property type="entry name" value="Homeodomain-like_sf"/>
</dbReference>
<accession>A0A1I0YHV5</accession>
<sequence>MATIEAIVRYGYSGATSTRIAEISGFTRGAQKHHFKDKAELVSVALVELQERYQAETIAKLGHTAGKDVRGVLQALWRSQITDLYTAAMELRMAARSDDDLRAVLVPAEQQIGRQQRELLIRLLDDGRHPRQRLLEIGELTLNALRGMASQRFLYPDERRERRQLRALEQTVRTLLTATAEHAGPDGPGDGTPGP</sequence>
<evidence type="ECO:0000259" key="3">
    <source>
        <dbReference type="PROSITE" id="PS50977"/>
    </source>
</evidence>
<name>A0A1I0YHV5_9PSEU</name>
<evidence type="ECO:0000313" key="5">
    <source>
        <dbReference type="Proteomes" id="UP000243799"/>
    </source>
</evidence>
<keyword evidence="1 2" id="KW-0238">DNA-binding</keyword>
<proteinExistence type="predicted"/>
<protein>
    <submittedName>
        <fullName evidence="4">Transcriptional regulator, TetR family</fullName>
    </submittedName>
</protein>
<dbReference type="STRING" id="490629.SAMN05216266_105101"/>
<dbReference type="EMBL" id="FOKG01000005">
    <property type="protein sequence ID" value="SFB13025.1"/>
    <property type="molecule type" value="Genomic_DNA"/>
</dbReference>
<dbReference type="InterPro" id="IPR001647">
    <property type="entry name" value="HTH_TetR"/>
</dbReference>
<dbReference type="Proteomes" id="UP000243799">
    <property type="component" value="Unassembled WGS sequence"/>
</dbReference>
<dbReference type="SUPFAM" id="SSF46689">
    <property type="entry name" value="Homeodomain-like"/>
    <property type="match status" value="1"/>
</dbReference>
<dbReference type="AlphaFoldDB" id="A0A1I0YHV5"/>
<keyword evidence="5" id="KW-1185">Reference proteome</keyword>
<dbReference type="Gene3D" id="1.10.357.10">
    <property type="entry name" value="Tetracycline Repressor, domain 2"/>
    <property type="match status" value="1"/>
</dbReference>
<evidence type="ECO:0000256" key="2">
    <source>
        <dbReference type="PROSITE-ProRule" id="PRU00335"/>
    </source>
</evidence>